<dbReference type="InterPro" id="IPR045078">
    <property type="entry name" value="TST/MPST-like"/>
</dbReference>
<keyword evidence="2" id="KW-0677">Repeat</keyword>
<dbReference type="InterPro" id="IPR001763">
    <property type="entry name" value="Rhodanese-like_dom"/>
</dbReference>
<dbReference type="GO" id="GO:0005739">
    <property type="term" value="C:mitochondrion"/>
    <property type="evidence" value="ECO:0000318"/>
    <property type="project" value="GO_Central"/>
</dbReference>
<reference evidence="4" key="2">
    <citation type="journal article" date="2007" name="Science">
        <title>Draft genome sequence of the sexually transmitted pathogen Trichomonas vaginalis.</title>
        <authorList>
            <person name="Carlton J.M."/>
            <person name="Hirt R.P."/>
            <person name="Silva J.C."/>
            <person name="Delcher A.L."/>
            <person name="Schatz M."/>
            <person name="Zhao Q."/>
            <person name="Wortman J.R."/>
            <person name="Bidwell S.L."/>
            <person name="Alsmark U.C.M."/>
            <person name="Besteiro S."/>
            <person name="Sicheritz-Ponten T."/>
            <person name="Noel C.J."/>
            <person name="Dacks J.B."/>
            <person name="Foster P.G."/>
            <person name="Simillion C."/>
            <person name="Van de Peer Y."/>
            <person name="Miranda-Saavedra D."/>
            <person name="Barton G.J."/>
            <person name="Westrop G.D."/>
            <person name="Mueller S."/>
            <person name="Dessi D."/>
            <person name="Fiori P.L."/>
            <person name="Ren Q."/>
            <person name="Paulsen I."/>
            <person name="Zhang H."/>
            <person name="Bastida-Corcuera F.D."/>
            <person name="Simoes-Barbosa A."/>
            <person name="Brown M.T."/>
            <person name="Hayes R.D."/>
            <person name="Mukherjee M."/>
            <person name="Okumura C.Y."/>
            <person name="Schneider R."/>
            <person name="Smith A.J."/>
            <person name="Vanacova S."/>
            <person name="Villalvazo M."/>
            <person name="Haas B.J."/>
            <person name="Pertea M."/>
            <person name="Feldblyum T.V."/>
            <person name="Utterback T.R."/>
            <person name="Shu C.L."/>
            <person name="Osoegawa K."/>
            <person name="de Jong P.J."/>
            <person name="Hrdy I."/>
            <person name="Horvathova L."/>
            <person name="Zubacova Z."/>
            <person name="Dolezal P."/>
            <person name="Malik S.B."/>
            <person name="Logsdon J.M. Jr."/>
            <person name="Henze K."/>
            <person name="Gupta A."/>
            <person name="Wang C.C."/>
            <person name="Dunne R.L."/>
            <person name="Upcroft J.A."/>
            <person name="Upcroft P."/>
            <person name="White O."/>
            <person name="Salzberg S.L."/>
            <person name="Tang P."/>
            <person name="Chiu C.-H."/>
            <person name="Lee Y.-S."/>
            <person name="Embley T.M."/>
            <person name="Coombs G.H."/>
            <person name="Mottram J.C."/>
            <person name="Tachezy J."/>
            <person name="Fraser-Liggett C.M."/>
            <person name="Johnson P.J."/>
        </authorList>
    </citation>
    <scope>NUCLEOTIDE SEQUENCE [LARGE SCALE GENOMIC DNA]</scope>
    <source>
        <strain evidence="4">G3</strain>
    </source>
</reference>
<dbReference type="PROSITE" id="PS50206">
    <property type="entry name" value="RHODANESE_3"/>
    <property type="match status" value="2"/>
</dbReference>
<dbReference type="RefSeq" id="XP_001580861.1">
    <property type="nucleotide sequence ID" value="XM_001580811.1"/>
</dbReference>
<dbReference type="InterPro" id="IPR036873">
    <property type="entry name" value="Rhodanese-like_dom_sf"/>
</dbReference>
<dbReference type="SUPFAM" id="SSF52821">
    <property type="entry name" value="Rhodanese/Cell cycle control phosphatase"/>
    <property type="match status" value="2"/>
</dbReference>
<accession>A2DI79</accession>
<dbReference type="CDD" id="cd01449">
    <property type="entry name" value="TST_Repeat_2"/>
    <property type="match status" value="1"/>
</dbReference>
<dbReference type="EMBL" id="DS113203">
    <property type="protein sequence ID" value="EAY19875.1"/>
    <property type="molecule type" value="Genomic_DNA"/>
</dbReference>
<protein>
    <submittedName>
        <fullName evidence="4">Rhodanese-like domain containing protein</fullName>
    </submittedName>
</protein>
<proteinExistence type="predicted"/>
<dbReference type="eggNOG" id="KOG1529">
    <property type="taxonomic scope" value="Eukaryota"/>
</dbReference>
<dbReference type="PANTHER" id="PTHR11364:SF27">
    <property type="entry name" value="SULFURTRANSFERASE"/>
    <property type="match status" value="1"/>
</dbReference>
<evidence type="ECO:0000313" key="4">
    <source>
        <dbReference type="EMBL" id="EAY19875.1"/>
    </source>
</evidence>
<evidence type="ECO:0000313" key="5">
    <source>
        <dbReference type="Proteomes" id="UP000001542"/>
    </source>
</evidence>
<dbReference type="Gene3D" id="3.40.250.10">
    <property type="entry name" value="Rhodanese-like domain"/>
    <property type="match status" value="2"/>
</dbReference>
<dbReference type="CDD" id="cd01448">
    <property type="entry name" value="TST_Repeat_1"/>
    <property type="match status" value="1"/>
</dbReference>
<keyword evidence="5" id="KW-1185">Reference proteome</keyword>
<organism evidence="4 5">
    <name type="scientific">Trichomonas vaginalis (strain ATCC PRA-98 / G3)</name>
    <dbReference type="NCBI Taxonomy" id="412133"/>
    <lineage>
        <taxon>Eukaryota</taxon>
        <taxon>Metamonada</taxon>
        <taxon>Parabasalia</taxon>
        <taxon>Trichomonadida</taxon>
        <taxon>Trichomonadidae</taxon>
        <taxon>Trichomonas</taxon>
    </lineage>
</organism>
<dbReference type="AlphaFoldDB" id="A2DI79"/>
<evidence type="ECO:0000259" key="3">
    <source>
        <dbReference type="PROSITE" id="PS50206"/>
    </source>
</evidence>
<gene>
    <name evidence="4" type="ORF">TVAG_129830</name>
</gene>
<feature type="domain" description="Rhodanese" evidence="3">
    <location>
        <begin position="17"/>
        <end position="139"/>
    </location>
</feature>
<dbReference type="SMART" id="SM00450">
    <property type="entry name" value="RHOD"/>
    <property type="match status" value="2"/>
</dbReference>
<dbReference type="PANTHER" id="PTHR11364">
    <property type="entry name" value="THIOSULFATE SULFERTANSFERASE"/>
    <property type="match status" value="1"/>
</dbReference>
<dbReference type="Proteomes" id="UP000001542">
    <property type="component" value="Unassembled WGS sequence"/>
</dbReference>
<dbReference type="FunCoup" id="A2DI79">
    <property type="interactions" value="282"/>
</dbReference>
<dbReference type="SMR" id="A2DI79"/>
<dbReference type="GO" id="GO:0016784">
    <property type="term" value="F:3-mercaptopyruvate sulfurtransferase activity"/>
    <property type="evidence" value="ECO:0000318"/>
    <property type="project" value="GO_Central"/>
</dbReference>
<dbReference type="STRING" id="5722.A2DI79"/>
<dbReference type="PROSITE" id="PS00380">
    <property type="entry name" value="RHODANESE_1"/>
    <property type="match status" value="1"/>
</dbReference>
<dbReference type="VEuPathDB" id="TrichDB:TVAGG3_0712320"/>
<dbReference type="GO" id="GO:0004792">
    <property type="term" value="F:thiosulfate-cyanide sulfurtransferase activity"/>
    <property type="evidence" value="ECO:0000318"/>
    <property type="project" value="GO_Central"/>
</dbReference>
<name>A2DI79_TRIV3</name>
<dbReference type="OMA" id="LLDVRWQ"/>
<dbReference type="Pfam" id="PF00581">
    <property type="entry name" value="Rhodanese"/>
    <property type="match status" value="2"/>
</dbReference>
<sequence length="292" mass="32646">MFETIVTPEQLAELQEKGSPLQIWDCSYDLVKKDWGLEEFIKEHVPGAIFIDIHHDLCAEEGKPRASGGRHPLPTREDFQIRLGSFGITPETQIIVYDRNGSNFCVRAWWMLRWAGHKNVAVLDGGLRAWKESRKPTAAGERVRPHVEGAPAYNPGPELVRLWTIDQVKENLITKKAQLFDARAPERYRGDVEPLDPRAGHIPGAINRPCGKSFTPEGKFLPADDLREQLKGFFPEGKECVSYCGSGITATPLVLAAKIANMPEPIVFGGSFSEWSRDDSVKVETGPNPYQE</sequence>
<dbReference type="InParanoid" id="A2DI79"/>
<dbReference type="InterPro" id="IPR001307">
    <property type="entry name" value="Thiosulphate_STrfase_CS"/>
</dbReference>
<reference evidence="4" key="1">
    <citation type="submission" date="2006-10" db="EMBL/GenBank/DDBJ databases">
        <authorList>
            <person name="Amadeo P."/>
            <person name="Zhao Q."/>
            <person name="Wortman J."/>
            <person name="Fraser-Liggett C."/>
            <person name="Carlton J."/>
        </authorList>
    </citation>
    <scope>NUCLEOTIDE SEQUENCE</scope>
    <source>
        <strain evidence="4">G3</strain>
    </source>
</reference>
<dbReference type="FunFam" id="3.40.250.10:FF:000035">
    <property type="entry name" value="Thiosulfate sulfurtransferase"/>
    <property type="match status" value="1"/>
</dbReference>
<evidence type="ECO:0000256" key="1">
    <source>
        <dbReference type="ARBA" id="ARBA00022679"/>
    </source>
</evidence>
<evidence type="ECO:0000256" key="2">
    <source>
        <dbReference type="ARBA" id="ARBA00022737"/>
    </source>
</evidence>
<feature type="domain" description="Rhodanese" evidence="3">
    <location>
        <begin position="173"/>
        <end position="284"/>
    </location>
</feature>
<dbReference type="FunFam" id="3.40.250.10:FF:000048">
    <property type="entry name" value="Thiosulfate sulfurtransferase"/>
    <property type="match status" value="1"/>
</dbReference>
<keyword evidence="1" id="KW-0808">Transferase</keyword>
<dbReference type="VEuPathDB" id="TrichDB:TVAG_129830"/>
<dbReference type="KEGG" id="tva:5465405"/>
<dbReference type="OrthoDB" id="270167at2759"/>